<dbReference type="EMBL" id="REGN01003962">
    <property type="protein sequence ID" value="RNA19876.1"/>
    <property type="molecule type" value="Genomic_DNA"/>
</dbReference>
<organism evidence="2 3">
    <name type="scientific">Brachionus plicatilis</name>
    <name type="common">Marine rotifer</name>
    <name type="synonym">Brachionus muelleri</name>
    <dbReference type="NCBI Taxonomy" id="10195"/>
    <lineage>
        <taxon>Eukaryota</taxon>
        <taxon>Metazoa</taxon>
        <taxon>Spiralia</taxon>
        <taxon>Gnathifera</taxon>
        <taxon>Rotifera</taxon>
        <taxon>Eurotatoria</taxon>
        <taxon>Monogononta</taxon>
        <taxon>Pseudotrocha</taxon>
        <taxon>Ploima</taxon>
        <taxon>Brachionidae</taxon>
        <taxon>Brachionus</taxon>
    </lineage>
</organism>
<keyword evidence="1" id="KW-1133">Transmembrane helix</keyword>
<name>A0A3M7R8L8_BRAPC</name>
<reference evidence="2 3" key="1">
    <citation type="journal article" date="2018" name="Sci. Rep.">
        <title>Genomic signatures of local adaptation to the degree of environmental predictability in rotifers.</title>
        <authorList>
            <person name="Franch-Gras L."/>
            <person name="Hahn C."/>
            <person name="Garcia-Roger E.M."/>
            <person name="Carmona M.J."/>
            <person name="Serra M."/>
            <person name="Gomez A."/>
        </authorList>
    </citation>
    <scope>NUCLEOTIDE SEQUENCE [LARGE SCALE GENOMIC DNA]</scope>
    <source>
        <strain evidence="2">HYR1</strain>
    </source>
</reference>
<dbReference type="AlphaFoldDB" id="A0A3M7R8L8"/>
<protein>
    <submittedName>
        <fullName evidence="2">Uncharacterized protein</fullName>
    </submittedName>
</protein>
<comment type="caution">
    <text evidence="2">The sequence shown here is derived from an EMBL/GenBank/DDBJ whole genome shotgun (WGS) entry which is preliminary data.</text>
</comment>
<evidence type="ECO:0000313" key="3">
    <source>
        <dbReference type="Proteomes" id="UP000276133"/>
    </source>
</evidence>
<keyword evidence="1" id="KW-0812">Transmembrane</keyword>
<evidence type="ECO:0000256" key="1">
    <source>
        <dbReference type="SAM" id="Phobius"/>
    </source>
</evidence>
<keyword evidence="3" id="KW-1185">Reference proteome</keyword>
<proteinExistence type="predicted"/>
<dbReference type="Proteomes" id="UP000276133">
    <property type="component" value="Unassembled WGS sequence"/>
</dbReference>
<evidence type="ECO:0000313" key="2">
    <source>
        <dbReference type="EMBL" id="RNA19876.1"/>
    </source>
</evidence>
<sequence>MFLVFVLEEYFYGYFRKKSNLGYFLFSNLTLRAFFFKIIYLAEIKCKIFKNAVIGFKFLNNKQEIWGEDIIKICGTFLDYYLLIRILITDSY</sequence>
<keyword evidence="1" id="KW-0472">Membrane</keyword>
<accession>A0A3M7R8L8</accession>
<feature type="transmembrane region" description="Helical" evidence="1">
    <location>
        <begin position="20"/>
        <end position="40"/>
    </location>
</feature>
<gene>
    <name evidence="2" type="ORF">BpHYR1_032620</name>
</gene>